<comment type="caution">
    <text evidence="1">The sequence shown here is derived from an EMBL/GenBank/DDBJ whole genome shotgun (WGS) entry which is preliminary data.</text>
</comment>
<reference evidence="1 2" key="1">
    <citation type="journal article" date="2019" name="Int. J. Syst. Evol. Microbiol.">
        <title>The Global Catalogue of Microorganisms (GCM) 10K type strain sequencing project: providing services to taxonomists for standard genome sequencing and annotation.</title>
        <authorList>
            <consortium name="The Broad Institute Genomics Platform"/>
            <consortium name="The Broad Institute Genome Sequencing Center for Infectious Disease"/>
            <person name="Wu L."/>
            <person name="Ma J."/>
        </authorList>
    </citation>
    <scope>NUCLEOTIDE SEQUENCE [LARGE SCALE GENOMIC DNA]</scope>
    <source>
        <strain evidence="1 2">JCM 13378</strain>
    </source>
</reference>
<proteinExistence type="predicted"/>
<gene>
    <name evidence="1" type="ORF">GCM10009092_00550</name>
</gene>
<protein>
    <submittedName>
        <fullName evidence="1">Uncharacterized protein</fullName>
    </submittedName>
</protein>
<accession>A0ABN0WJS1</accession>
<sequence length="44" mass="5264">MKKTINIKYEKNVKNIERVKNRFSDQIEEISIRAKNGKTNKNLE</sequence>
<organism evidence="1 2">
    <name type="scientific">Bowmanella denitrificans</name>
    <dbReference type="NCBI Taxonomy" id="366582"/>
    <lineage>
        <taxon>Bacteria</taxon>
        <taxon>Pseudomonadati</taxon>
        <taxon>Pseudomonadota</taxon>
        <taxon>Gammaproteobacteria</taxon>
        <taxon>Alteromonadales</taxon>
        <taxon>Alteromonadaceae</taxon>
        <taxon>Bowmanella</taxon>
    </lineage>
</organism>
<evidence type="ECO:0000313" key="2">
    <source>
        <dbReference type="Proteomes" id="UP001501757"/>
    </source>
</evidence>
<dbReference type="Proteomes" id="UP001501757">
    <property type="component" value="Unassembled WGS sequence"/>
</dbReference>
<evidence type="ECO:0000313" key="1">
    <source>
        <dbReference type="EMBL" id="GAA0339946.1"/>
    </source>
</evidence>
<dbReference type="EMBL" id="BAAAEI010000001">
    <property type="protein sequence ID" value="GAA0339946.1"/>
    <property type="molecule type" value="Genomic_DNA"/>
</dbReference>
<keyword evidence="2" id="KW-1185">Reference proteome</keyword>
<name>A0ABN0WJS1_9ALTE</name>